<evidence type="ECO:0000256" key="4">
    <source>
        <dbReference type="ARBA" id="ARBA00022606"/>
    </source>
</evidence>
<keyword evidence="3" id="KW-1003">Cell membrane</keyword>
<feature type="transmembrane region" description="Helical" evidence="12">
    <location>
        <begin position="97"/>
        <end position="117"/>
    </location>
</feature>
<evidence type="ECO:0000256" key="1">
    <source>
        <dbReference type="ARBA" id="ARBA00002936"/>
    </source>
</evidence>
<dbReference type="RefSeq" id="XP_006877737.1">
    <property type="nucleotide sequence ID" value="XM_006877675.1"/>
</dbReference>
<comment type="function">
    <text evidence="1">Odorant receptor.</text>
</comment>
<keyword evidence="9 12" id="KW-0472">Membrane</keyword>
<comment type="subcellular location">
    <subcellularLocation>
        <location evidence="2">Cell membrane</location>
        <topology evidence="2">Multi-pass membrane protein</topology>
    </subcellularLocation>
</comment>
<evidence type="ECO:0000256" key="11">
    <source>
        <dbReference type="ARBA" id="ARBA00023224"/>
    </source>
</evidence>
<dbReference type="InterPro" id="IPR000725">
    <property type="entry name" value="Olfact_rcpt"/>
</dbReference>
<evidence type="ECO:0000256" key="6">
    <source>
        <dbReference type="ARBA" id="ARBA00022725"/>
    </source>
</evidence>
<evidence type="ECO:0000256" key="12">
    <source>
        <dbReference type="SAM" id="Phobius"/>
    </source>
</evidence>
<dbReference type="CDD" id="cd15227">
    <property type="entry name" value="7tmA_OR14-like"/>
    <property type="match status" value="1"/>
</dbReference>
<keyword evidence="7 12" id="KW-1133">Transmembrane helix</keyword>
<dbReference type="InterPro" id="IPR017452">
    <property type="entry name" value="GPCR_Rhodpsn_7TM"/>
</dbReference>
<dbReference type="GO" id="GO:0005886">
    <property type="term" value="C:plasma membrane"/>
    <property type="evidence" value="ECO:0007669"/>
    <property type="project" value="UniProtKB-SubCell"/>
</dbReference>
<accession>A0A9B0U8E8</accession>
<dbReference type="Gene3D" id="1.20.1070.10">
    <property type="entry name" value="Rhodopsin 7-helix transmembrane proteins"/>
    <property type="match status" value="1"/>
</dbReference>
<sequence length="315" mass="35513">MHNSTIVTEFLLTGFSDVWEIRVFHTMLFLLMYLTTLMGNLLIVTVITTDQSLHTPMYFFLWNLSVLDMCYISVTIPKACVILMLNNRVISKVGCAAQIFFILLCASAELLLLTVMAHDRYVAICQPLHYHMVMNHRVCVQMTLASVLSGLLYAGVHTGNTFSLSFCQSNVVHQFFCDIPPLWKLSCSDILSNKIAMISSVIILGGGCFAFITMSYIHIFSTVLKLPTRGERGKAFSTCIPHIIIVTVFLISGAAVYLKPTSNSLPIKDMVLSSFYSIVPPFLNPVIYSLRNKQINESIKRFMRRIDVLLMKTIR</sequence>
<dbReference type="PROSITE" id="PS50262">
    <property type="entry name" value="G_PROTEIN_RECEP_F1_2"/>
    <property type="match status" value="1"/>
</dbReference>
<dbReference type="InterPro" id="IPR000276">
    <property type="entry name" value="GPCR_Rhodpsn"/>
</dbReference>
<evidence type="ECO:0000256" key="7">
    <source>
        <dbReference type="ARBA" id="ARBA00022989"/>
    </source>
</evidence>
<dbReference type="FunFam" id="1.20.1070.10:FF:000037">
    <property type="entry name" value="Olfactory receptor"/>
    <property type="match status" value="1"/>
</dbReference>
<evidence type="ECO:0000256" key="3">
    <source>
        <dbReference type="ARBA" id="ARBA00022475"/>
    </source>
</evidence>
<dbReference type="Pfam" id="PF13853">
    <property type="entry name" value="7tm_4"/>
    <property type="match status" value="1"/>
</dbReference>
<organism evidence="14 15">
    <name type="scientific">Chrysochloris asiatica</name>
    <name type="common">Cape golden mole</name>
    <dbReference type="NCBI Taxonomy" id="185453"/>
    <lineage>
        <taxon>Eukaryota</taxon>
        <taxon>Metazoa</taxon>
        <taxon>Chordata</taxon>
        <taxon>Craniata</taxon>
        <taxon>Vertebrata</taxon>
        <taxon>Euteleostomi</taxon>
        <taxon>Mammalia</taxon>
        <taxon>Eutheria</taxon>
        <taxon>Afrotheria</taxon>
        <taxon>Chrysochloridae</taxon>
        <taxon>Chrysochlorinae</taxon>
        <taxon>Chrysochloris</taxon>
    </lineage>
</organism>
<dbReference type="PRINTS" id="PR00245">
    <property type="entry name" value="OLFACTORYR"/>
</dbReference>
<keyword evidence="4" id="KW-0716">Sensory transduction</keyword>
<feature type="transmembrane region" description="Helical" evidence="12">
    <location>
        <begin position="59"/>
        <end position="85"/>
    </location>
</feature>
<dbReference type="OrthoDB" id="6151005at2759"/>
<keyword evidence="6" id="KW-0552">Olfaction</keyword>
<gene>
    <name evidence="15" type="primary">LOC102816341</name>
</gene>
<evidence type="ECO:0000256" key="8">
    <source>
        <dbReference type="ARBA" id="ARBA00023040"/>
    </source>
</evidence>
<dbReference type="PANTHER" id="PTHR26452">
    <property type="entry name" value="OLFACTORY RECEPTOR"/>
    <property type="match status" value="1"/>
</dbReference>
<name>A0A9B0U8E8_CHRAS</name>
<keyword evidence="11" id="KW-0807">Transducer</keyword>
<evidence type="ECO:0000259" key="13">
    <source>
        <dbReference type="PROSITE" id="PS50262"/>
    </source>
</evidence>
<keyword evidence="10" id="KW-0675">Receptor</keyword>
<keyword evidence="5 12" id="KW-0812">Transmembrane</keyword>
<feature type="transmembrane region" description="Helical" evidence="12">
    <location>
        <begin position="138"/>
        <end position="156"/>
    </location>
</feature>
<protein>
    <submittedName>
        <fullName evidence="15">Olfactory receptor 14C36-like</fullName>
    </submittedName>
</protein>
<dbReference type="PRINTS" id="PR00237">
    <property type="entry name" value="GPCRRHODOPSN"/>
</dbReference>
<feature type="transmembrane region" description="Helical" evidence="12">
    <location>
        <begin position="195"/>
        <end position="219"/>
    </location>
</feature>
<dbReference type="InterPro" id="IPR050516">
    <property type="entry name" value="Olfactory_GPCR"/>
</dbReference>
<keyword evidence="8" id="KW-0297">G-protein coupled receptor</keyword>
<feature type="domain" description="G-protein coupled receptors family 1 profile" evidence="13">
    <location>
        <begin position="39"/>
        <end position="288"/>
    </location>
</feature>
<feature type="transmembrane region" description="Helical" evidence="12">
    <location>
        <begin position="239"/>
        <end position="258"/>
    </location>
</feature>
<dbReference type="SUPFAM" id="SSF81321">
    <property type="entry name" value="Family A G protein-coupled receptor-like"/>
    <property type="match status" value="1"/>
</dbReference>
<evidence type="ECO:0000313" key="14">
    <source>
        <dbReference type="Proteomes" id="UP000504623"/>
    </source>
</evidence>
<reference evidence="15" key="1">
    <citation type="submission" date="2025-08" db="UniProtKB">
        <authorList>
            <consortium name="RefSeq"/>
        </authorList>
    </citation>
    <scope>IDENTIFICATION</scope>
    <source>
        <tissue evidence="15">Spleen</tissue>
    </source>
</reference>
<evidence type="ECO:0000313" key="15">
    <source>
        <dbReference type="RefSeq" id="XP_006877737.1"/>
    </source>
</evidence>
<keyword evidence="14" id="KW-1185">Reference proteome</keyword>
<evidence type="ECO:0000256" key="2">
    <source>
        <dbReference type="ARBA" id="ARBA00004651"/>
    </source>
</evidence>
<evidence type="ECO:0000256" key="9">
    <source>
        <dbReference type="ARBA" id="ARBA00023136"/>
    </source>
</evidence>
<dbReference type="GeneID" id="102816341"/>
<evidence type="ECO:0000256" key="10">
    <source>
        <dbReference type="ARBA" id="ARBA00023170"/>
    </source>
</evidence>
<evidence type="ECO:0000256" key="5">
    <source>
        <dbReference type="ARBA" id="ARBA00022692"/>
    </source>
</evidence>
<dbReference type="GO" id="GO:0004930">
    <property type="term" value="F:G protein-coupled receptor activity"/>
    <property type="evidence" value="ECO:0007669"/>
    <property type="project" value="UniProtKB-KW"/>
</dbReference>
<dbReference type="Proteomes" id="UP000504623">
    <property type="component" value="Unplaced"/>
</dbReference>
<dbReference type="AlphaFoldDB" id="A0A9B0U8E8"/>
<feature type="transmembrane region" description="Helical" evidence="12">
    <location>
        <begin position="23"/>
        <end position="47"/>
    </location>
</feature>
<dbReference type="GO" id="GO:0004984">
    <property type="term" value="F:olfactory receptor activity"/>
    <property type="evidence" value="ECO:0007669"/>
    <property type="project" value="InterPro"/>
</dbReference>
<proteinExistence type="predicted"/>